<gene>
    <name evidence="1" type="ORF">NCTC11341_03178</name>
</gene>
<dbReference type="AlphaFoldDB" id="A0A376NZ59"/>
<reference evidence="1 2" key="1">
    <citation type="submission" date="2018-06" db="EMBL/GenBank/DDBJ databases">
        <authorList>
            <consortium name="Pathogen Informatics"/>
            <person name="Doyle S."/>
        </authorList>
    </citation>
    <scope>NUCLEOTIDE SEQUENCE [LARGE SCALE GENOMIC DNA]</scope>
    <source>
        <strain evidence="1 2">NCTC11341</strain>
    </source>
</reference>
<proteinExistence type="predicted"/>
<evidence type="ECO:0000313" key="2">
    <source>
        <dbReference type="Proteomes" id="UP000254428"/>
    </source>
</evidence>
<dbReference type="EMBL" id="UGBT01000002">
    <property type="protein sequence ID" value="STH71547.1"/>
    <property type="molecule type" value="Genomic_DNA"/>
</dbReference>
<protein>
    <submittedName>
        <fullName evidence="1">Uncharacterized protein</fullName>
    </submittedName>
</protein>
<dbReference type="Proteomes" id="UP000254428">
    <property type="component" value="Unassembled WGS sequence"/>
</dbReference>
<evidence type="ECO:0000313" key="1">
    <source>
        <dbReference type="EMBL" id="STH71547.1"/>
    </source>
</evidence>
<accession>A0A376NZ59</accession>
<sequence length="66" mass="6716">MTGFTFFCGNLALNDHLGSDPGVVSTDLPQGVFALHALIADHGIHDGLLEGVTHMQTAGDVPAAGS</sequence>
<name>A0A376NZ59_ECOLX</name>
<organism evidence="1 2">
    <name type="scientific">Escherichia coli</name>
    <dbReference type="NCBI Taxonomy" id="562"/>
    <lineage>
        <taxon>Bacteria</taxon>
        <taxon>Pseudomonadati</taxon>
        <taxon>Pseudomonadota</taxon>
        <taxon>Gammaproteobacteria</taxon>
        <taxon>Enterobacterales</taxon>
        <taxon>Enterobacteriaceae</taxon>
        <taxon>Escherichia</taxon>
    </lineage>
</organism>